<proteinExistence type="predicted"/>
<evidence type="ECO:0000313" key="2">
    <source>
        <dbReference type="EMBL" id="RUS27853.1"/>
    </source>
</evidence>
<protein>
    <recommendedName>
        <fullName evidence="1">MSP domain-containing protein</fullName>
    </recommendedName>
</protein>
<keyword evidence="3" id="KW-1185">Reference proteome</keyword>
<dbReference type="Gene3D" id="2.60.40.10">
    <property type="entry name" value="Immunoglobulins"/>
    <property type="match status" value="2"/>
</dbReference>
<evidence type="ECO:0000259" key="1">
    <source>
        <dbReference type="PROSITE" id="PS50202"/>
    </source>
</evidence>
<feature type="domain" description="MSP" evidence="1">
    <location>
        <begin position="165"/>
        <end position="300"/>
    </location>
</feature>
<dbReference type="PROSITE" id="PS50202">
    <property type="entry name" value="MSP"/>
    <property type="match status" value="2"/>
</dbReference>
<name>A0A433QDI0_9FUNG</name>
<reference evidence="2 3" key="1">
    <citation type="journal article" date="2018" name="New Phytol.">
        <title>Phylogenomics of Endogonaceae and evolution of mycorrhizas within Mucoromycota.</title>
        <authorList>
            <person name="Chang Y."/>
            <person name="Desiro A."/>
            <person name="Na H."/>
            <person name="Sandor L."/>
            <person name="Lipzen A."/>
            <person name="Clum A."/>
            <person name="Barry K."/>
            <person name="Grigoriev I.V."/>
            <person name="Martin F.M."/>
            <person name="Stajich J.E."/>
            <person name="Smith M.E."/>
            <person name="Bonito G."/>
            <person name="Spatafora J.W."/>
        </authorList>
    </citation>
    <scope>NUCLEOTIDE SEQUENCE [LARGE SCALE GENOMIC DNA]</scope>
    <source>
        <strain evidence="2 3">AD002</strain>
    </source>
</reference>
<feature type="domain" description="MSP" evidence="1">
    <location>
        <begin position="1"/>
        <end position="114"/>
    </location>
</feature>
<organism evidence="2 3">
    <name type="scientific">Jimgerdemannia flammicorona</name>
    <dbReference type="NCBI Taxonomy" id="994334"/>
    <lineage>
        <taxon>Eukaryota</taxon>
        <taxon>Fungi</taxon>
        <taxon>Fungi incertae sedis</taxon>
        <taxon>Mucoromycota</taxon>
        <taxon>Mucoromycotina</taxon>
        <taxon>Endogonomycetes</taxon>
        <taxon>Endogonales</taxon>
        <taxon>Endogonaceae</taxon>
        <taxon>Jimgerdemannia</taxon>
    </lineage>
</organism>
<dbReference type="SUPFAM" id="SSF49354">
    <property type="entry name" value="PapD-like"/>
    <property type="match status" value="1"/>
</dbReference>
<comment type="caution">
    <text evidence="2">The sequence shown here is derived from an EMBL/GenBank/DDBJ whole genome shotgun (WGS) entry which is preliminary data.</text>
</comment>
<dbReference type="InterPro" id="IPR000535">
    <property type="entry name" value="MSP_dom"/>
</dbReference>
<dbReference type="InterPro" id="IPR013783">
    <property type="entry name" value="Ig-like_fold"/>
</dbReference>
<sequence length="373" mass="42603">MPLPLSPSVEFRTPIELIKLVNPTQRIILFNIATFTQNAFRVTPGGGRMDPSKEFEFRVELISTAEPRQIQETIHDTRQFYFEWIELPTRTPMSDWLDHNPQEVRDGTAIQSLRNLFATEAVDAKWAVPQQETINARFSAAMAWNRRARTPPSTLTQTPRPTTSISATAPSLKANIIGDILSYRHPLRPGASALLQLANTSPQHIVIFKWLIAASKPLFGDGTGYRYYVRPHSGRIDPEMETGIKFVIDTGRRQRVGSEGEHSEKFKLRWIEAERGTEIGDWVERELTVNESDRTRWVEMTCARWGNRVKVHEWKMRTLFEEGDDEGEMEVDEAEEAAVKQEKGSPGRSANRLSLRCVLGQSIGLYQWNVKIE</sequence>
<evidence type="ECO:0000313" key="3">
    <source>
        <dbReference type="Proteomes" id="UP000274822"/>
    </source>
</evidence>
<dbReference type="InterPro" id="IPR008962">
    <property type="entry name" value="PapD-like_sf"/>
</dbReference>
<gene>
    <name evidence="2" type="ORF">BC938DRAFT_482641</name>
</gene>
<dbReference type="EMBL" id="RBNJ01007652">
    <property type="protein sequence ID" value="RUS27853.1"/>
    <property type="molecule type" value="Genomic_DNA"/>
</dbReference>
<dbReference type="Proteomes" id="UP000274822">
    <property type="component" value="Unassembled WGS sequence"/>
</dbReference>
<dbReference type="AlphaFoldDB" id="A0A433QDI0"/>
<accession>A0A433QDI0</accession>